<proteinExistence type="predicted"/>
<gene>
    <name evidence="1" type="ORF">G2W53_022337</name>
</gene>
<dbReference type="Proteomes" id="UP000634136">
    <property type="component" value="Unassembled WGS sequence"/>
</dbReference>
<evidence type="ECO:0000313" key="2">
    <source>
        <dbReference type="Proteomes" id="UP000634136"/>
    </source>
</evidence>
<reference evidence="1" key="1">
    <citation type="submission" date="2020-09" db="EMBL/GenBank/DDBJ databases">
        <title>Genome-Enabled Discovery of Anthraquinone Biosynthesis in Senna tora.</title>
        <authorList>
            <person name="Kang S.-H."/>
            <person name="Pandey R.P."/>
            <person name="Lee C.-M."/>
            <person name="Sim J.-S."/>
            <person name="Jeong J.-T."/>
            <person name="Choi B.-S."/>
            <person name="Jung M."/>
            <person name="Ginzburg D."/>
            <person name="Zhao K."/>
            <person name="Won S.Y."/>
            <person name="Oh T.-J."/>
            <person name="Yu Y."/>
            <person name="Kim N.-H."/>
            <person name="Lee O.R."/>
            <person name="Lee T.-H."/>
            <person name="Bashyal P."/>
            <person name="Kim T.-S."/>
            <person name="Lee W.-H."/>
            <person name="Kawkins C."/>
            <person name="Kim C.-K."/>
            <person name="Kim J.S."/>
            <person name="Ahn B.O."/>
            <person name="Rhee S.Y."/>
            <person name="Sohng J.K."/>
        </authorList>
    </citation>
    <scope>NUCLEOTIDE SEQUENCE</scope>
    <source>
        <tissue evidence="1">Leaf</tissue>
    </source>
</reference>
<keyword evidence="2" id="KW-1185">Reference proteome</keyword>
<protein>
    <submittedName>
        <fullName evidence="1">Retrotransposon protein, putative, unclassified</fullName>
    </submittedName>
</protein>
<dbReference type="AlphaFoldDB" id="A0A834WKD8"/>
<name>A0A834WKD8_9FABA</name>
<sequence length="190" mass="21936">MVAKFWWSNALKDNGIHLVKWTELTKSENLWAKILKSIYFEQSSFWEAKRKRNCSWSWTSLVEGREFLHCAWILGNGKSINILNKNWIPGFRKMCHCVGLNRDTKVSELFLNGEIKWDLEKIRNLFPPEIGRQIVAIPLRQNGGVDKICWSSIYKFLKVKGPKQNNEELAFAVLLAAANVNPKADLNSIS</sequence>
<organism evidence="1 2">
    <name type="scientific">Senna tora</name>
    <dbReference type="NCBI Taxonomy" id="362788"/>
    <lineage>
        <taxon>Eukaryota</taxon>
        <taxon>Viridiplantae</taxon>
        <taxon>Streptophyta</taxon>
        <taxon>Embryophyta</taxon>
        <taxon>Tracheophyta</taxon>
        <taxon>Spermatophyta</taxon>
        <taxon>Magnoliopsida</taxon>
        <taxon>eudicotyledons</taxon>
        <taxon>Gunneridae</taxon>
        <taxon>Pentapetalae</taxon>
        <taxon>rosids</taxon>
        <taxon>fabids</taxon>
        <taxon>Fabales</taxon>
        <taxon>Fabaceae</taxon>
        <taxon>Caesalpinioideae</taxon>
        <taxon>Cassia clade</taxon>
        <taxon>Senna</taxon>
    </lineage>
</organism>
<comment type="caution">
    <text evidence="1">The sequence shown here is derived from an EMBL/GenBank/DDBJ whole genome shotgun (WGS) entry which is preliminary data.</text>
</comment>
<dbReference type="EMBL" id="JAAIUW010000007">
    <property type="protein sequence ID" value="KAF7824193.1"/>
    <property type="molecule type" value="Genomic_DNA"/>
</dbReference>
<accession>A0A834WKD8</accession>
<dbReference type="OrthoDB" id="1435755at2759"/>
<evidence type="ECO:0000313" key="1">
    <source>
        <dbReference type="EMBL" id="KAF7824193.1"/>
    </source>
</evidence>